<evidence type="ECO:0000313" key="3">
    <source>
        <dbReference type="Proteomes" id="UP001431783"/>
    </source>
</evidence>
<evidence type="ECO:0000256" key="1">
    <source>
        <dbReference type="SAM" id="MobiDB-lite"/>
    </source>
</evidence>
<reference evidence="2 3" key="1">
    <citation type="submission" date="2023-03" db="EMBL/GenBank/DDBJ databases">
        <title>Genome insight into feeding habits of ladybird beetles.</title>
        <authorList>
            <person name="Li H.-S."/>
            <person name="Huang Y.-H."/>
            <person name="Pang H."/>
        </authorList>
    </citation>
    <scope>NUCLEOTIDE SEQUENCE [LARGE SCALE GENOMIC DNA]</scope>
    <source>
        <strain evidence="2">SYSU_2023b</strain>
        <tissue evidence="2">Whole body</tissue>
    </source>
</reference>
<gene>
    <name evidence="2" type="ORF">WA026_011250</name>
</gene>
<protein>
    <submittedName>
        <fullName evidence="2">Uncharacterized protein</fullName>
    </submittedName>
</protein>
<dbReference type="EMBL" id="JARQZJ010000035">
    <property type="protein sequence ID" value="KAK9876133.1"/>
    <property type="molecule type" value="Genomic_DNA"/>
</dbReference>
<feature type="region of interest" description="Disordered" evidence="1">
    <location>
        <begin position="19"/>
        <end position="43"/>
    </location>
</feature>
<proteinExistence type="predicted"/>
<dbReference type="Proteomes" id="UP001431783">
    <property type="component" value="Unassembled WGS sequence"/>
</dbReference>
<accession>A0AAW1U525</accession>
<organism evidence="2 3">
    <name type="scientific">Henosepilachna vigintioctopunctata</name>
    <dbReference type="NCBI Taxonomy" id="420089"/>
    <lineage>
        <taxon>Eukaryota</taxon>
        <taxon>Metazoa</taxon>
        <taxon>Ecdysozoa</taxon>
        <taxon>Arthropoda</taxon>
        <taxon>Hexapoda</taxon>
        <taxon>Insecta</taxon>
        <taxon>Pterygota</taxon>
        <taxon>Neoptera</taxon>
        <taxon>Endopterygota</taxon>
        <taxon>Coleoptera</taxon>
        <taxon>Polyphaga</taxon>
        <taxon>Cucujiformia</taxon>
        <taxon>Coccinelloidea</taxon>
        <taxon>Coccinellidae</taxon>
        <taxon>Epilachninae</taxon>
        <taxon>Epilachnini</taxon>
        <taxon>Henosepilachna</taxon>
    </lineage>
</organism>
<comment type="caution">
    <text evidence="2">The sequence shown here is derived from an EMBL/GenBank/DDBJ whole genome shotgun (WGS) entry which is preliminary data.</text>
</comment>
<dbReference type="AlphaFoldDB" id="A0AAW1U525"/>
<name>A0AAW1U525_9CUCU</name>
<keyword evidence="3" id="KW-1185">Reference proteome</keyword>
<sequence length="109" mass="12263">MPNYPYRTRGEVVLKIRGDKSGDKSSAYRVTSDKEPHQNQDGAHLDIITEQAADLARGLAAMSLKHPRDKRASRNKAYPPYAFVSGPRSVLWILLSQRMCVLLLEVVKI</sequence>
<evidence type="ECO:0000313" key="2">
    <source>
        <dbReference type="EMBL" id="KAK9876133.1"/>
    </source>
</evidence>